<evidence type="ECO:0000313" key="3">
    <source>
        <dbReference type="Proteomes" id="UP001163203"/>
    </source>
</evidence>
<feature type="region of interest" description="Disordered" evidence="1">
    <location>
        <begin position="1"/>
        <end position="102"/>
    </location>
</feature>
<gene>
    <name evidence="2" type="ORF">ORV05_01540</name>
</gene>
<organism evidence="2 3">
    <name type="scientific">Amycolatopsis cynarae</name>
    <dbReference type="NCBI Taxonomy" id="2995223"/>
    <lineage>
        <taxon>Bacteria</taxon>
        <taxon>Bacillati</taxon>
        <taxon>Actinomycetota</taxon>
        <taxon>Actinomycetes</taxon>
        <taxon>Pseudonocardiales</taxon>
        <taxon>Pseudonocardiaceae</taxon>
        <taxon>Amycolatopsis</taxon>
    </lineage>
</organism>
<protein>
    <submittedName>
        <fullName evidence="2">Uncharacterized protein</fullName>
    </submittedName>
</protein>
<evidence type="ECO:0000313" key="2">
    <source>
        <dbReference type="EMBL" id="WAL66529.1"/>
    </source>
</evidence>
<dbReference type="EMBL" id="CP113836">
    <property type="protein sequence ID" value="WAL66529.1"/>
    <property type="molecule type" value="Genomic_DNA"/>
</dbReference>
<proteinExistence type="predicted"/>
<accession>A0ABY7B2K4</accession>
<keyword evidence="3" id="KW-1185">Reference proteome</keyword>
<evidence type="ECO:0000256" key="1">
    <source>
        <dbReference type="SAM" id="MobiDB-lite"/>
    </source>
</evidence>
<dbReference type="RefSeq" id="WP_268756662.1">
    <property type="nucleotide sequence ID" value="NZ_CP113836.1"/>
</dbReference>
<dbReference type="Proteomes" id="UP001163203">
    <property type="component" value="Chromosome"/>
</dbReference>
<reference evidence="2" key="1">
    <citation type="submission" date="2022-11" db="EMBL/GenBank/DDBJ databases">
        <authorList>
            <person name="Mo P."/>
        </authorList>
    </citation>
    <scope>NUCLEOTIDE SEQUENCE</scope>
    <source>
        <strain evidence="2">HUAS 11-8</strain>
    </source>
</reference>
<name>A0ABY7B2K4_9PSEU</name>
<sequence>MGVVRGASVSGALDTGRDVPASAPVRDEDEPTASADDGRDEDSAPTAVPPERPTAGSGALDIGRGVPASAPVRDEGWGADESEAPGLDVDCGPPESTAPGREVGGVVVAGRDVGVCVESPAVRVLSVTLAVVAGRPA</sequence>